<reference evidence="2" key="1">
    <citation type="submission" date="2021-02" db="EMBL/GenBank/DDBJ databases">
        <title>Genome sequence of Rhodospirillales sp. strain TMPK1 isolated from soil.</title>
        <authorList>
            <person name="Nakai R."/>
            <person name="Kusada H."/>
            <person name="Tamaki H."/>
        </authorList>
    </citation>
    <scope>NUCLEOTIDE SEQUENCE</scope>
    <source>
        <strain evidence="2">TMPK1</strain>
    </source>
</reference>
<evidence type="ECO:0000259" key="1">
    <source>
        <dbReference type="Pfam" id="PF19780"/>
    </source>
</evidence>
<keyword evidence="3" id="KW-1185">Reference proteome</keyword>
<dbReference type="Pfam" id="PF19780">
    <property type="entry name" value="DUF6265"/>
    <property type="match status" value="1"/>
</dbReference>
<protein>
    <recommendedName>
        <fullName evidence="1">DUF6265 domain-containing protein</fullName>
    </recommendedName>
</protein>
<dbReference type="RefSeq" id="WP_420242932.1">
    <property type="nucleotide sequence ID" value="NZ_BOPV01000001.1"/>
</dbReference>
<evidence type="ECO:0000313" key="2">
    <source>
        <dbReference type="EMBL" id="GIL39813.1"/>
    </source>
</evidence>
<proteinExistence type="predicted"/>
<name>A0A8S8X8N4_9PROT</name>
<dbReference type="EMBL" id="BOPV01000001">
    <property type="protein sequence ID" value="GIL39813.1"/>
    <property type="molecule type" value="Genomic_DNA"/>
</dbReference>
<gene>
    <name evidence="2" type="ORF">TMPK1_20500</name>
</gene>
<dbReference type="AlphaFoldDB" id="A0A8S8X8N4"/>
<organism evidence="2 3">
    <name type="scientific">Roseiterribacter gracilis</name>
    <dbReference type="NCBI Taxonomy" id="2812848"/>
    <lineage>
        <taxon>Bacteria</taxon>
        <taxon>Pseudomonadati</taxon>
        <taxon>Pseudomonadota</taxon>
        <taxon>Alphaproteobacteria</taxon>
        <taxon>Rhodospirillales</taxon>
        <taxon>Roseiterribacteraceae</taxon>
        <taxon>Roseiterribacter</taxon>
    </lineage>
</organism>
<feature type="domain" description="DUF6265" evidence="1">
    <location>
        <begin position="20"/>
        <end position="123"/>
    </location>
</feature>
<evidence type="ECO:0000313" key="3">
    <source>
        <dbReference type="Proteomes" id="UP000681075"/>
    </source>
</evidence>
<sequence length="148" mass="16223">MFALLLAAATAAITDADLTFLSGDWRQCTSDGFVEERWLGPREGLAVGANLTLRKGKAMFEHLRIQREADGWTYWASPAGKPPVPFKLVEGDANHAVFANPEHGFPARITYMRDGNELLAKIDGTISGKPREESWRFTAGTAADCGKR</sequence>
<comment type="caution">
    <text evidence="2">The sequence shown here is derived from an EMBL/GenBank/DDBJ whole genome shotgun (WGS) entry which is preliminary data.</text>
</comment>
<accession>A0A8S8X8N4</accession>
<dbReference type="InterPro" id="IPR046232">
    <property type="entry name" value="DUF6265"/>
</dbReference>
<dbReference type="Proteomes" id="UP000681075">
    <property type="component" value="Unassembled WGS sequence"/>
</dbReference>